<dbReference type="InterPro" id="IPR001387">
    <property type="entry name" value="Cro/C1-type_HTH"/>
</dbReference>
<dbReference type="GO" id="GO:0003677">
    <property type="term" value="F:DNA binding"/>
    <property type="evidence" value="ECO:0007669"/>
    <property type="project" value="InterPro"/>
</dbReference>
<feature type="compositionally biased region" description="Polar residues" evidence="1">
    <location>
        <begin position="174"/>
        <end position="183"/>
    </location>
</feature>
<dbReference type="EMBL" id="CP029188">
    <property type="protein sequence ID" value="AWI28959.1"/>
    <property type="molecule type" value="Genomic_DNA"/>
</dbReference>
<name>A0A2S1SRD1_9ACTN</name>
<dbReference type="Proteomes" id="UP000244900">
    <property type="component" value="Chromosome"/>
</dbReference>
<dbReference type="SMART" id="SM00530">
    <property type="entry name" value="HTH_XRE"/>
    <property type="match status" value="1"/>
</dbReference>
<dbReference type="InterPro" id="IPR010982">
    <property type="entry name" value="Lambda_DNA-bd_dom_sf"/>
</dbReference>
<protein>
    <submittedName>
        <fullName evidence="3">XRE family transcriptional regulator</fullName>
    </submittedName>
</protein>
<dbReference type="CDD" id="cd00093">
    <property type="entry name" value="HTH_XRE"/>
    <property type="match status" value="1"/>
</dbReference>
<accession>A0A2S1SRD1</accession>
<dbReference type="Gene3D" id="1.10.260.40">
    <property type="entry name" value="lambda repressor-like DNA-binding domains"/>
    <property type="match status" value="1"/>
</dbReference>
<evidence type="ECO:0000313" key="3">
    <source>
        <dbReference type="EMBL" id="AWI28959.1"/>
    </source>
</evidence>
<sequence length="183" mass="19173">MANALRELVKSRLEQRGWSYGEVARRGGVPRSTVHHLATAERVTRMPQQTTLEGLARGLELPLETVRRAAAEACGIHLYFEEPPGATADPEVATLIASVRRLSPADRRHVTALVESLLRNTHGPGTGTGTDIDATDTGTGTDIDAGATDTDTDPGTRADTTPRPVSGSDPGTAAGTNPRTGTG</sequence>
<keyword evidence="4" id="KW-1185">Reference proteome</keyword>
<feature type="compositionally biased region" description="Low complexity" evidence="1">
    <location>
        <begin position="129"/>
        <end position="164"/>
    </location>
</feature>
<organism evidence="3 4">
    <name type="scientific">Streptomyces tirandamycinicus</name>
    <dbReference type="NCBI Taxonomy" id="2174846"/>
    <lineage>
        <taxon>Bacteria</taxon>
        <taxon>Bacillati</taxon>
        <taxon>Actinomycetota</taxon>
        <taxon>Actinomycetes</taxon>
        <taxon>Kitasatosporales</taxon>
        <taxon>Streptomycetaceae</taxon>
        <taxon>Streptomyces</taxon>
    </lineage>
</organism>
<dbReference type="Pfam" id="PF01381">
    <property type="entry name" value="HTH_3"/>
    <property type="match status" value="1"/>
</dbReference>
<evidence type="ECO:0000259" key="2">
    <source>
        <dbReference type="SMART" id="SM00530"/>
    </source>
</evidence>
<feature type="domain" description="HTH cro/C1-type" evidence="2">
    <location>
        <begin position="8"/>
        <end position="66"/>
    </location>
</feature>
<proteinExistence type="predicted"/>
<dbReference type="OrthoDB" id="3391204at2"/>
<gene>
    <name evidence="3" type="ORF">DDW44_09330</name>
</gene>
<dbReference type="SUPFAM" id="SSF47413">
    <property type="entry name" value="lambda repressor-like DNA-binding domains"/>
    <property type="match status" value="1"/>
</dbReference>
<evidence type="ECO:0000313" key="4">
    <source>
        <dbReference type="Proteomes" id="UP000244900"/>
    </source>
</evidence>
<dbReference type="AlphaFoldDB" id="A0A2S1SRD1"/>
<reference evidence="3 4" key="1">
    <citation type="submission" date="2018-05" db="EMBL/GenBank/DDBJ databases">
        <title>Complete genome sequence of sponge-derived Streptomyces sp. HNM0039.</title>
        <authorList>
            <person name="Huang X."/>
            <person name="Zhou S."/>
        </authorList>
    </citation>
    <scope>NUCLEOTIDE SEQUENCE [LARGE SCALE GENOMIC DNA]</scope>
    <source>
        <strain evidence="3 4">HNM0039</strain>
    </source>
</reference>
<feature type="region of interest" description="Disordered" evidence="1">
    <location>
        <begin position="116"/>
        <end position="183"/>
    </location>
</feature>
<dbReference type="RefSeq" id="WP_108906131.1">
    <property type="nucleotide sequence ID" value="NZ_CP029188.1"/>
</dbReference>
<dbReference type="KEGG" id="stir:DDW44_09330"/>
<evidence type="ECO:0000256" key="1">
    <source>
        <dbReference type="SAM" id="MobiDB-lite"/>
    </source>
</evidence>